<dbReference type="Pfam" id="PF00583">
    <property type="entry name" value="Acetyltransf_1"/>
    <property type="match status" value="1"/>
</dbReference>
<dbReference type="EC" id="2.3.1.266" evidence="5"/>
<evidence type="ECO:0000313" key="8">
    <source>
        <dbReference type="Proteomes" id="UP000194933"/>
    </source>
</evidence>
<comment type="subcellular location">
    <subcellularLocation>
        <location evidence="5">Cytoplasm</location>
    </subcellularLocation>
</comment>
<evidence type="ECO:0000256" key="3">
    <source>
        <dbReference type="ARBA" id="ARBA00022679"/>
    </source>
</evidence>
<dbReference type="PROSITE" id="PS51186">
    <property type="entry name" value="GNAT"/>
    <property type="match status" value="1"/>
</dbReference>
<dbReference type="InterPro" id="IPR006464">
    <property type="entry name" value="AcTrfase_RimI/Ard1"/>
</dbReference>
<gene>
    <name evidence="7" type="ORF">A5844_000556</name>
</gene>
<evidence type="ECO:0000256" key="5">
    <source>
        <dbReference type="RuleBase" id="RU363094"/>
    </source>
</evidence>
<dbReference type="EMBL" id="NGMO01000001">
    <property type="protein sequence ID" value="OTP12324.1"/>
    <property type="molecule type" value="Genomic_DNA"/>
</dbReference>
<comment type="similarity">
    <text evidence="1 5">Belongs to the acetyltransferase family. RimI subfamily.</text>
</comment>
<dbReference type="Proteomes" id="UP000194933">
    <property type="component" value="Unassembled WGS sequence"/>
</dbReference>
<accession>A0A2C9XSD6</accession>
<dbReference type="AlphaFoldDB" id="A0A2C9XSD6"/>
<reference evidence="7 8" key="1">
    <citation type="submission" date="2017-05" db="EMBL/GenBank/DDBJ databases">
        <title>The Genome Sequence of Enterococcus sp. 10A9_DIV0425.</title>
        <authorList>
            <consortium name="The Broad Institute Genomics Platform"/>
            <consortium name="The Broad Institute Genomic Center for Infectious Diseases"/>
            <person name="Earl A."/>
            <person name="Manson A."/>
            <person name="Schwartman J."/>
            <person name="Gilmore M."/>
            <person name="Abouelleil A."/>
            <person name="Cao P."/>
            <person name="Chapman S."/>
            <person name="Cusick C."/>
            <person name="Shea T."/>
            <person name="Young S."/>
            <person name="Neafsey D."/>
            <person name="Nusbaum C."/>
            <person name="Birren B."/>
        </authorList>
    </citation>
    <scope>NUCLEOTIDE SEQUENCE [LARGE SCALE GENOMIC DNA]</scope>
    <source>
        <strain evidence="7 8">10A9_DIV0425</strain>
    </source>
</reference>
<dbReference type="STRING" id="1987383.A5844_000556"/>
<keyword evidence="3 7" id="KW-0808">Transferase</keyword>
<dbReference type="Gene3D" id="3.40.630.30">
    <property type="match status" value="1"/>
</dbReference>
<protein>
    <recommendedName>
        <fullName evidence="5">[Ribosomal protein bS18]-alanine N-acetyltransferase</fullName>
        <ecNumber evidence="5">2.3.1.266</ecNumber>
    </recommendedName>
</protein>
<evidence type="ECO:0000256" key="4">
    <source>
        <dbReference type="ARBA" id="ARBA00023315"/>
    </source>
</evidence>
<proteinExistence type="inferred from homology"/>
<evidence type="ECO:0000313" key="7">
    <source>
        <dbReference type="EMBL" id="OTP12324.1"/>
    </source>
</evidence>
<dbReference type="PANTHER" id="PTHR43420:SF44">
    <property type="entry name" value="ACETYLTRANSFERASE YPEA"/>
    <property type="match status" value="1"/>
</dbReference>
<dbReference type="PANTHER" id="PTHR43420">
    <property type="entry name" value="ACETYLTRANSFERASE"/>
    <property type="match status" value="1"/>
</dbReference>
<organism evidence="7 8">
    <name type="scientific">Candidatus Enterococcus wittei</name>
    <dbReference type="NCBI Taxonomy" id="1987383"/>
    <lineage>
        <taxon>Bacteria</taxon>
        <taxon>Bacillati</taxon>
        <taxon>Bacillota</taxon>
        <taxon>Bacilli</taxon>
        <taxon>Lactobacillales</taxon>
        <taxon>Enterococcaceae</taxon>
        <taxon>Enterococcus</taxon>
    </lineage>
</organism>
<dbReference type="GO" id="GO:0008999">
    <property type="term" value="F:protein-N-terminal-alanine acetyltransferase activity"/>
    <property type="evidence" value="ECO:0007669"/>
    <property type="project" value="UniProtKB-EC"/>
</dbReference>
<dbReference type="SUPFAM" id="SSF55729">
    <property type="entry name" value="Acyl-CoA N-acyltransferases (Nat)"/>
    <property type="match status" value="1"/>
</dbReference>
<evidence type="ECO:0000259" key="6">
    <source>
        <dbReference type="PROSITE" id="PS51186"/>
    </source>
</evidence>
<feature type="domain" description="N-acetyltransferase" evidence="6">
    <location>
        <begin position="1"/>
        <end position="150"/>
    </location>
</feature>
<comment type="caution">
    <text evidence="7">The sequence shown here is derived from an EMBL/GenBank/DDBJ whole genome shotgun (WGS) entry which is preliminary data.</text>
</comment>
<comment type="catalytic activity">
    <reaction evidence="5">
        <text>N-terminal L-alanyl-[ribosomal protein bS18] + acetyl-CoA = N-terminal N(alpha)-acetyl-L-alanyl-[ribosomal protein bS18] + CoA + H(+)</text>
        <dbReference type="Rhea" id="RHEA:43756"/>
        <dbReference type="Rhea" id="RHEA-COMP:10676"/>
        <dbReference type="Rhea" id="RHEA-COMP:10677"/>
        <dbReference type="ChEBI" id="CHEBI:15378"/>
        <dbReference type="ChEBI" id="CHEBI:57287"/>
        <dbReference type="ChEBI" id="CHEBI:57288"/>
        <dbReference type="ChEBI" id="CHEBI:64718"/>
        <dbReference type="ChEBI" id="CHEBI:83683"/>
        <dbReference type="EC" id="2.3.1.266"/>
    </reaction>
</comment>
<dbReference type="CDD" id="cd04301">
    <property type="entry name" value="NAT_SF"/>
    <property type="match status" value="1"/>
</dbReference>
<keyword evidence="2 5" id="KW-0963">Cytoplasm</keyword>
<evidence type="ECO:0000256" key="1">
    <source>
        <dbReference type="ARBA" id="ARBA00005395"/>
    </source>
</evidence>
<dbReference type="GO" id="GO:0005737">
    <property type="term" value="C:cytoplasm"/>
    <property type="evidence" value="ECO:0007669"/>
    <property type="project" value="UniProtKB-SubCell"/>
</dbReference>
<dbReference type="InterPro" id="IPR000182">
    <property type="entry name" value="GNAT_dom"/>
</dbReference>
<evidence type="ECO:0000256" key="2">
    <source>
        <dbReference type="ARBA" id="ARBA00022490"/>
    </source>
</evidence>
<dbReference type="NCBIfam" id="TIGR01575">
    <property type="entry name" value="rimI"/>
    <property type="match status" value="1"/>
</dbReference>
<dbReference type="InterPro" id="IPR050680">
    <property type="entry name" value="YpeA/RimI_acetyltransf"/>
</dbReference>
<dbReference type="RefSeq" id="WP_086284073.1">
    <property type="nucleotide sequence ID" value="NZ_NGMO01000001.1"/>
</dbReference>
<dbReference type="InterPro" id="IPR016181">
    <property type="entry name" value="Acyl_CoA_acyltransferase"/>
</dbReference>
<comment type="function">
    <text evidence="5">Acetylates the N-terminal alanine of ribosomal protein bS18.</text>
</comment>
<name>A0A2C9XSD6_9ENTE</name>
<sequence>MIYQKNDFNEEELALRLWELSKEAYQYGSPWTKEQYLEDLKQPQTVYLLLIEDSELKAFIGYTKVIDEVEITNLAVASTEQHKGYGRQLLRELLNEEKEKGTYSVFLEVRVSNEAAKRLYTSEKFRTLGRRKSYYHDPVEDAVIMCTKLKTETIK</sequence>
<keyword evidence="8" id="KW-1185">Reference proteome</keyword>
<keyword evidence="4" id="KW-0012">Acyltransferase</keyword>